<feature type="compositionally biased region" description="Basic and acidic residues" evidence="1">
    <location>
        <begin position="394"/>
        <end position="415"/>
    </location>
</feature>
<feature type="compositionally biased region" description="Basic and acidic residues" evidence="1">
    <location>
        <begin position="945"/>
        <end position="960"/>
    </location>
</feature>
<feature type="compositionally biased region" description="Basic and acidic residues" evidence="1">
    <location>
        <begin position="2446"/>
        <end position="2456"/>
    </location>
</feature>
<feature type="region of interest" description="Disordered" evidence="1">
    <location>
        <begin position="2887"/>
        <end position="2927"/>
    </location>
</feature>
<feature type="compositionally biased region" description="Basic and acidic residues" evidence="1">
    <location>
        <begin position="2070"/>
        <end position="2080"/>
    </location>
</feature>
<feature type="compositionally biased region" description="Polar residues" evidence="1">
    <location>
        <begin position="1558"/>
        <end position="1569"/>
    </location>
</feature>
<dbReference type="PANTHER" id="PTHR35511">
    <property type="entry name" value="A-KINASE ANCHOR-LIKE PROTEIN"/>
    <property type="match status" value="1"/>
</dbReference>
<feature type="compositionally biased region" description="Basic and acidic residues" evidence="1">
    <location>
        <begin position="3366"/>
        <end position="3376"/>
    </location>
</feature>
<feature type="region of interest" description="Disordered" evidence="1">
    <location>
        <begin position="2439"/>
        <end position="2539"/>
    </location>
</feature>
<feature type="compositionally biased region" description="Polar residues" evidence="1">
    <location>
        <begin position="1340"/>
        <end position="1349"/>
    </location>
</feature>
<feature type="compositionally biased region" description="Basic and acidic residues" evidence="1">
    <location>
        <begin position="2794"/>
        <end position="2828"/>
    </location>
</feature>
<comment type="caution">
    <text evidence="2">The sequence shown here is derived from an EMBL/GenBank/DDBJ whole genome shotgun (WGS) entry which is preliminary data.</text>
</comment>
<feature type="compositionally biased region" description="Basic and acidic residues" evidence="1">
    <location>
        <begin position="2102"/>
        <end position="2115"/>
    </location>
</feature>
<dbReference type="EMBL" id="CAKMRJ010001112">
    <property type="protein sequence ID" value="CAH1420623.1"/>
    <property type="molecule type" value="Genomic_DNA"/>
</dbReference>
<feature type="compositionally biased region" description="Basic and acidic residues" evidence="1">
    <location>
        <begin position="1468"/>
        <end position="1491"/>
    </location>
</feature>
<feature type="region of interest" description="Disordered" evidence="1">
    <location>
        <begin position="2054"/>
        <end position="2172"/>
    </location>
</feature>
<feature type="compositionally biased region" description="Basic and acidic residues" evidence="1">
    <location>
        <begin position="2124"/>
        <end position="2158"/>
    </location>
</feature>
<feature type="compositionally biased region" description="Basic and acidic residues" evidence="1">
    <location>
        <begin position="3420"/>
        <end position="3432"/>
    </location>
</feature>
<evidence type="ECO:0000313" key="3">
    <source>
        <dbReference type="Proteomes" id="UP001157418"/>
    </source>
</evidence>
<feature type="region of interest" description="Disordered" evidence="1">
    <location>
        <begin position="1656"/>
        <end position="1956"/>
    </location>
</feature>
<feature type="region of interest" description="Disordered" evidence="1">
    <location>
        <begin position="3292"/>
        <end position="3331"/>
    </location>
</feature>
<feature type="compositionally biased region" description="Basic and acidic residues" evidence="1">
    <location>
        <begin position="2260"/>
        <end position="2277"/>
    </location>
</feature>
<feature type="compositionally biased region" description="Basic and acidic residues" evidence="1">
    <location>
        <begin position="549"/>
        <end position="586"/>
    </location>
</feature>
<feature type="compositionally biased region" description="Acidic residues" evidence="1">
    <location>
        <begin position="1288"/>
        <end position="1297"/>
    </location>
</feature>
<feature type="region of interest" description="Disordered" evidence="1">
    <location>
        <begin position="3521"/>
        <end position="3543"/>
    </location>
</feature>
<protein>
    <submittedName>
        <fullName evidence="2">Uncharacterized protein</fullName>
    </submittedName>
</protein>
<feature type="compositionally biased region" description="Basic and acidic residues" evidence="1">
    <location>
        <begin position="601"/>
        <end position="620"/>
    </location>
</feature>
<feature type="compositionally biased region" description="Basic and acidic residues" evidence="1">
    <location>
        <begin position="1353"/>
        <end position="1372"/>
    </location>
</feature>
<feature type="compositionally biased region" description="Basic and acidic residues" evidence="1">
    <location>
        <begin position="1508"/>
        <end position="1525"/>
    </location>
</feature>
<organism evidence="2 3">
    <name type="scientific">Lactuca virosa</name>
    <dbReference type="NCBI Taxonomy" id="75947"/>
    <lineage>
        <taxon>Eukaryota</taxon>
        <taxon>Viridiplantae</taxon>
        <taxon>Streptophyta</taxon>
        <taxon>Embryophyta</taxon>
        <taxon>Tracheophyta</taxon>
        <taxon>Spermatophyta</taxon>
        <taxon>Magnoliopsida</taxon>
        <taxon>eudicotyledons</taxon>
        <taxon>Gunneridae</taxon>
        <taxon>Pentapetalae</taxon>
        <taxon>asterids</taxon>
        <taxon>campanulids</taxon>
        <taxon>Asterales</taxon>
        <taxon>Asteraceae</taxon>
        <taxon>Cichorioideae</taxon>
        <taxon>Cichorieae</taxon>
        <taxon>Lactucinae</taxon>
        <taxon>Lactuca</taxon>
    </lineage>
</organism>
<feature type="compositionally biased region" description="Basic and acidic residues" evidence="1">
    <location>
        <begin position="2911"/>
        <end position="2927"/>
    </location>
</feature>
<feature type="compositionally biased region" description="Basic and acidic residues" evidence="1">
    <location>
        <begin position="237"/>
        <end position="275"/>
    </location>
</feature>
<feature type="compositionally biased region" description="Basic and acidic residues" evidence="1">
    <location>
        <begin position="2730"/>
        <end position="2744"/>
    </location>
</feature>
<feature type="region of interest" description="Disordered" evidence="1">
    <location>
        <begin position="3349"/>
        <end position="3482"/>
    </location>
</feature>
<feature type="compositionally biased region" description="Basic and acidic residues" evidence="1">
    <location>
        <begin position="1801"/>
        <end position="1811"/>
    </location>
</feature>
<proteinExistence type="predicted"/>
<feature type="compositionally biased region" description="Basic and acidic residues" evidence="1">
    <location>
        <begin position="1673"/>
        <end position="1683"/>
    </location>
</feature>
<feature type="compositionally biased region" description="Basic and acidic residues" evidence="1">
    <location>
        <begin position="2210"/>
        <end position="2253"/>
    </location>
</feature>
<feature type="region of interest" description="Disordered" evidence="1">
    <location>
        <begin position="2184"/>
        <end position="2319"/>
    </location>
</feature>
<reference evidence="2 3" key="1">
    <citation type="submission" date="2022-01" db="EMBL/GenBank/DDBJ databases">
        <authorList>
            <person name="Xiong W."/>
            <person name="Schranz E."/>
        </authorList>
    </citation>
    <scope>NUCLEOTIDE SEQUENCE [LARGE SCALE GENOMIC DNA]</scope>
</reference>
<feature type="compositionally biased region" description="Basic and acidic residues" evidence="1">
    <location>
        <begin position="727"/>
        <end position="739"/>
    </location>
</feature>
<feature type="compositionally biased region" description="Basic and acidic residues" evidence="1">
    <location>
        <begin position="1694"/>
        <end position="1721"/>
    </location>
</feature>
<feature type="compositionally biased region" description="Basic and acidic residues" evidence="1">
    <location>
        <begin position="449"/>
        <end position="479"/>
    </location>
</feature>
<name>A0AAU9LXN7_9ASTR</name>
<feature type="compositionally biased region" description="Basic and acidic residues" evidence="1">
    <location>
        <begin position="2381"/>
        <end position="2392"/>
    </location>
</feature>
<feature type="compositionally biased region" description="Acidic residues" evidence="1">
    <location>
        <begin position="1373"/>
        <end position="1382"/>
    </location>
</feature>
<feature type="compositionally biased region" description="Basic and acidic residues" evidence="1">
    <location>
        <begin position="630"/>
        <end position="669"/>
    </location>
</feature>
<evidence type="ECO:0000256" key="1">
    <source>
        <dbReference type="SAM" id="MobiDB-lite"/>
    </source>
</evidence>
<feature type="compositionally biased region" description="Basic and acidic residues" evidence="1">
    <location>
        <begin position="2513"/>
        <end position="2522"/>
    </location>
</feature>
<feature type="region of interest" description="Disordered" evidence="1">
    <location>
        <begin position="703"/>
        <end position="855"/>
    </location>
</feature>
<feature type="compositionally biased region" description="Basic and acidic residues" evidence="1">
    <location>
        <begin position="1433"/>
        <end position="1450"/>
    </location>
</feature>
<feature type="region of interest" description="Disordered" evidence="1">
    <location>
        <begin position="2016"/>
        <end position="2035"/>
    </location>
</feature>
<feature type="compositionally biased region" description="Basic and acidic residues" evidence="1">
    <location>
        <begin position="1298"/>
        <end position="1326"/>
    </location>
</feature>
<feature type="compositionally biased region" description="Polar residues" evidence="1">
    <location>
        <begin position="3405"/>
        <end position="3416"/>
    </location>
</feature>
<feature type="compositionally biased region" description="Basic and acidic residues" evidence="1">
    <location>
        <begin position="1855"/>
        <end position="1872"/>
    </location>
</feature>
<feature type="region of interest" description="Disordered" evidence="1">
    <location>
        <begin position="66"/>
        <end position="202"/>
    </location>
</feature>
<feature type="region of interest" description="Disordered" evidence="1">
    <location>
        <begin position="1169"/>
        <end position="1190"/>
    </location>
</feature>
<feature type="compositionally biased region" description="Basic and acidic residues" evidence="1">
    <location>
        <begin position="1414"/>
        <end position="1426"/>
    </location>
</feature>
<feature type="compositionally biased region" description="Basic and acidic residues" evidence="1">
    <location>
        <begin position="3441"/>
        <end position="3467"/>
    </location>
</feature>
<feature type="compositionally biased region" description="Basic and acidic residues" evidence="1">
    <location>
        <begin position="1110"/>
        <end position="1120"/>
    </location>
</feature>
<feature type="compositionally biased region" description="Basic and acidic residues" evidence="1">
    <location>
        <begin position="878"/>
        <end position="904"/>
    </location>
</feature>
<feature type="compositionally biased region" description="Basic and acidic residues" evidence="1">
    <location>
        <begin position="3292"/>
        <end position="3311"/>
    </location>
</feature>
<feature type="region of interest" description="Disordered" evidence="1">
    <location>
        <begin position="227"/>
        <end position="498"/>
    </location>
</feature>
<feature type="compositionally biased region" description="Polar residues" evidence="1">
    <location>
        <begin position="2301"/>
        <end position="2311"/>
    </location>
</feature>
<feature type="compositionally biased region" description="Basic and acidic residues" evidence="1">
    <location>
        <begin position="2184"/>
        <end position="2203"/>
    </location>
</feature>
<feature type="compositionally biased region" description="Low complexity" evidence="1">
    <location>
        <begin position="2694"/>
        <end position="2705"/>
    </location>
</feature>
<feature type="compositionally biased region" description="Polar residues" evidence="1">
    <location>
        <begin position="1722"/>
        <end position="1738"/>
    </location>
</feature>
<feature type="region of interest" description="Disordered" evidence="1">
    <location>
        <begin position="878"/>
        <end position="1132"/>
    </location>
</feature>
<feature type="compositionally biased region" description="Basic and acidic residues" evidence="1">
    <location>
        <begin position="342"/>
        <end position="352"/>
    </location>
</feature>
<feature type="compositionally biased region" description="Basic and acidic residues" evidence="1">
    <location>
        <begin position="1087"/>
        <end position="1099"/>
    </location>
</feature>
<feature type="compositionally biased region" description="Basic and acidic residues" evidence="1">
    <location>
        <begin position="367"/>
        <end position="379"/>
    </location>
</feature>
<feature type="region of interest" description="Disordered" evidence="1">
    <location>
        <begin position="2960"/>
        <end position="3044"/>
    </location>
</feature>
<accession>A0AAU9LXN7</accession>
<feature type="compositionally biased region" description="Basic and acidic residues" evidence="1">
    <location>
        <begin position="127"/>
        <end position="166"/>
    </location>
</feature>
<feature type="compositionally biased region" description="Acidic residues" evidence="1">
    <location>
        <begin position="1656"/>
        <end position="1672"/>
    </location>
</feature>
<feature type="compositionally biased region" description="Basic and acidic residues" evidence="1">
    <location>
        <begin position="756"/>
        <end position="792"/>
    </location>
</feature>
<dbReference type="PANTHER" id="PTHR35511:SF2">
    <property type="entry name" value="A-KINASE ANCHOR-LIKE PROTEIN"/>
    <property type="match status" value="1"/>
</dbReference>
<feature type="region of interest" description="Disordered" evidence="1">
    <location>
        <begin position="2358"/>
        <end position="2403"/>
    </location>
</feature>
<feature type="region of interest" description="Disordered" evidence="1">
    <location>
        <begin position="2626"/>
        <end position="2841"/>
    </location>
</feature>
<feature type="compositionally biased region" description="Basic and acidic residues" evidence="1">
    <location>
        <begin position="1746"/>
        <end position="1767"/>
    </location>
</feature>
<feature type="compositionally biased region" description="Polar residues" evidence="1">
    <location>
        <begin position="2159"/>
        <end position="2172"/>
    </location>
</feature>
<feature type="compositionally biased region" description="Basic and acidic residues" evidence="1">
    <location>
        <begin position="527"/>
        <end position="539"/>
    </location>
</feature>
<dbReference type="Proteomes" id="UP001157418">
    <property type="component" value="Unassembled WGS sequence"/>
</dbReference>
<feature type="region of interest" description="Disordered" evidence="1">
    <location>
        <begin position="526"/>
        <end position="669"/>
    </location>
</feature>
<sequence length="3543" mass="398019">MAATEIDIPDFLSSKKDEREDYGLSSEILEEKIAEFSGNKVKQLEVADTVNTEQLETESETFFQAHSVPIVSADEGTTESCKAATTEDQEERKSTEIQEAKPFHDHSVQIVASKEETEEDKSINSQEDQREQKTEGSVESCSEIKQEEDTEEIKPNVEPDEKKDSIAVKTEPQIESDDGIKDATFEGGLQEKSYHSEGNAVKTKEHIEDDVEGTTFQHATTVAYVEEGQTLNAAPKDIPKEEEVEDIRIDPQEASEKCENGAKEEREQEHEESVDKFVQSSSEIEQKEDTEEIKPSVETEEKTELIPDDCITSQPEPHVVSAEHEMKNDEAIQSEETGLQKAEYKEEVKHSDSSLTEIKSESPIVKEVSEETVSEKTGYEEGLQLSDSSNIALKENEIGSKVEDEEKEQEDKSSDAQEASEQYENEAISSSVETKENEEKADEVCEPEEVQKEFESFSKNKIVSKEENQEKEQELKMSEEVQGSGDDVISSQNASSEDIKETIIGQQTTPVANIEFEEQDQSAITKEIIREEAEHKTSDAQEASEECENGAKEEREQKSEENVNKFVHEETSLEKVEYEEEVKHSDSSNVEINEKTLPILSKDEDLERKQEGNTLEKDQGEDTVTSSHDATYEGDLKEREHHSEGNEPEVVKTKESIGEDIEEIRTSEETILEKVESEEGLQFYDSSNIALNENEIAYEEKEQEVYVSGKGQGDGDDVTSSQDATCEDIKETTIDEHATEVAYFEEAQSLSPMPKEILKEEAEDKPSDAQEASEKCDNEAEDKSEQKPEEIVNKSVKSSSETEQGEDTEDIKPSVETEQQASELYESGANEKIEQNPEEIVNKIEDTEEIKPSVEIDEKEQVKITDYEEDVIEVCAESHLEKGKFEGVEPSDNDKDQEKEKEEESIISEENQGKDAVTCSQDATSIEDLPIFVKPRENIEEDTEEIKSSADTKDDIKIDEEALVNDDDQTKKSESPLVKEVSEATSSEKAESELNENEIVSKEENQEKEQEVKMSEEVQGGGDDVTSSQNASSEDIKEAIIGQQATPVANIEFEEQNQSVIDAQEDKKEQKSEESDNKIVQSGSEIEQEKDTEETKPSVETEQQVCEEASSEKIEYKEEVNYSDSSNTETMVKEVCEETVSEKIESEEGLKLSDSVNIDLNENKIASKVEEEEKEQEVYVSGKGLGDDVTSSQDAIFEDIKETTTGEHVTTVAYLEEEQALNSTPKEILKEEAEDKSSDVQEASEQYESGANEKIEQNPKEIVNKIEDTKEIKPSVETDEKEQVKITDDEEDVTEVCEETHLEKGKFEGVEPSDKDEDQEKEKEQESIISEEDQGKDDVTFSQDATSSIEDLPETKYDDEGKEPEFVKPREYIEEDTEEIESSVDTKDDIKIDEEASVNDDGQTDKSESPLVKEVSEVTGSEKAESELNENEIVSKEEIQEKEQELKMSEEIQGGGDDVTNSQNASSKDIKETIIDAHEDKREQKSEESDSKIVQTCSEIEQEEDTEEIKPSVETEQKELLHDDCITSQTESQVESEEHEVKSDEPIQSDDGQKENVDSSPVNEVYNESATEKVEYSEEVKETTNEKEIASTVEDEEKEQEVYVSGKGFGDDVTSSKDAMCEDIKETTVGQHETTVAYLEEGQAISLMPKEILMEETEEKSSDAQEETMETEENNKESIKEVYEETTTEVSDETSSKKVESEEEVKAIGTFKDEEQEKDQVDISTEGQGEDNVTSSQVAALEEDLQEKNYQEGKEPEFVETRESVEEKTEEIESSIETKENMEQQGLLHVITTDVCSSSEIEPKEETMENEEKIEEDAIVNNDGQTDKSESPLVKEVCEVTGSEKAESELNENEIVSKEENEEKEHELKMPEEVQGGGDAVTSSEDATCEDIQESTIGQHVTTVVDFEESKDDSALTKEILKEETEDKSIHAREASEQDDDNGAKDKIEENPEESANIIFEQEKYTEEIKPSVETDEKEQQEVCEETDLKKTVSEEGINSDMYQNEKEIEILSKDEYQEKEQELNIPEKDQGEDEVICSQDTVAASEDVFFETRESMEEDNELISTNVETEEKVEKEELPHAITTDVFTSAQVESQEETTETEEKNKEPIDHDDGQMETPPIHSVKEVCDETSLEKVESEEGIKAIETFKDEDQEKDQVNMSAEGQGEDNVTTSQVAALEEDLQKKNYQEEGKEPEFFETRESIEEDTEEIKSSIETIEKKEDVVNDDGQTEKSESSLVKEVHEVTGLEKAESELNEDETVSKEENQEKEKDLKMSEEVQDGGDDVTSSQNASSEDIKETTIGQHATTVANTEERQEQTEMTKEIFLEDLETVSEVQIPGVGPESEDSNMKEECLTTATHVDEEKETETKEVSSAETTEIGENKSLYEKEDVTQENQLNSTEDCSEISKDVILTKEIEQVPLETQKEKGTDDLEEQIVEEYSNSTELHEKSTEDQKAPVISYSDPSEIDESPKQALESVCDVQTPEVVADSEDSKVKEESIVSATTEYTDENNGEKEHEVRANETSSTENLELHGELKPTSEMVIEEYQVKETKPQPEQSDITPENIMENVILPEKDLADEKTTTSDEKKLIDEVSSELYQPKGQIVEEIQAGPTETISETIEEEITKKDEYLSHESIENPNDTTTKEEKCFQDARTREIEPVEQQNDGLDEVSNEKSTDSNETTEVEPQEDIVPSSSLVTSSVPKAEDSNLKEDCLTSATATYADEEKETVTKETSSDEKTEQTTEIGADDSLYEKEDMKEDVTQENQLNSTEDCGEMSKDVILNEEVPLNIPKEKETDDLKKQIVEEDSHSTELQEKSTEDQKEMAHVIPYSDPIPVGVSEVRTDEISTEETSESKQVAEYLSISSRDAVFIKEDLEVIKPTSESVIEEDEVKETKPEPEQSDITSENIIKHTSEKELADEKRDMEEDVTLAPENQIYNTENQNETIKNIILTDEVAVETEKEEEKNEVDEHVSEEDICPPELDKTSTLNQKDLADEIEYSKPIPAGNNEVKEVKAESPTELENIQSAEAPDLEFEKKEKDDELISEIQTSETTLKMEMEEEHPEVTNDTCQTLVDGSLSEKKLVSIVPPEELASSTVEDQTNELVLETDKTKVEHSSISNKDQNLEFTEEEFPKILVTEEKTLEEDASREKETLSESQADDLTKTTSDSISSPAEQGIEVRYEESRGYDDIHKLEEKPTEVFEIASEVAEIVPEGSKVSENLPGNVQEASHMMLLEKNDPETTTTIEKITPEVAVIDVQKREKDFDYTPEAINVDAVHNAKCSDIQSVQKKEVDENIEREIPTEKEPLELDAPVTPGTTATEDLEISPKHVTDDLIKISKIQPEIQTSEGSACTVDNQSSNKPHLDESIERKLLTGNKDVANEQGGPTTKPLIAEADDLKATKSSGTESQCSSEAFGEEKKMGDEKEKSQTAVAENLIEERETALTKDQQVDKEETGEKGTKTDEENEEEDEEDNQMIDAPVMVEASKDIEVKTPKKSHNILSGVGSKVKHSIAKVKKAITGKSSPSKPPSPKEKDQVIT</sequence>
<feature type="region of interest" description="Disordered" evidence="1">
    <location>
        <begin position="3141"/>
        <end position="3187"/>
    </location>
</feature>
<feature type="compositionally biased region" description="Basic and acidic residues" evidence="1">
    <location>
        <begin position="2706"/>
        <end position="2716"/>
    </location>
</feature>
<feature type="compositionally biased region" description="Basic and acidic residues" evidence="1">
    <location>
        <begin position="284"/>
        <end position="305"/>
    </location>
</feature>
<feature type="compositionally biased region" description="Basic and acidic residues" evidence="1">
    <location>
        <begin position="829"/>
        <end position="855"/>
    </location>
</feature>
<feature type="compositionally biased region" description="Basic and acidic residues" evidence="1">
    <location>
        <begin position="1836"/>
        <end position="1848"/>
    </location>
</feature>
<feature type="compositionally biased region" description="Basic and acidic residues" evidence="1">
    <location>
        <begin position="1539"/>
        <end position="1557"/>
    </location>
</feature>
<feature type="compositionally biased region" description="Basic and acidic residues" evidence="1">
    <location>
        <begin position="1251"/>
        <end position="1287"/>
    </location>
</feature>
<feature type="compositionally biased region" description="Basic and acidic residues" evidence="1">
    <location>
        <begin position="999"/>
        <end position="1016"/>
    </location>
</feature>
<feature type="compositionally biased region" description="Basic and acidic residues" evidence="1">
    <location>
        <begin position="90"/>
        <end position="107"/>
    </location>
</feature>
<feature type="compositionally biased region" description="Basic and acidic residues" evidence="1">
    <location>
        <begin position="2016"/>
        <end position="2030"/>
    </location>
</feature>
<feature type="compositionally biased region" description="Basic and acidic residues" evidence="1">
    <location>
        <begin position="2645"/>
        <end position="2661"/>
    </location>
</feature>
<gene>
    <name evidence="2" type="ORF">LVIROSA_LOCUS8073</name>
</gene>
<feature type="compositionally biased region" description="Basic and acidic residues" evidence="1">
    <location>
        <begin position="980"/>
        <end position="992"/>
    </location>
</feature>
<feature type="compositionally biased region" description="Basic and acidic residues" evidence="1">
    <location>
        <begin position="3534"/>
        <end position="3543"/>
    </location>
</feature>
<feature type="compositionally biased region" description="Basic and acidic residues" evidence="1">
    <location>
        <begin position="2754"/>
        <end position="2764"/>
    </location>
</feature>
<feature type="compositionally biased region" description="Basic and acidic residues" evidence="1">
    <location>
        <begin position="2626"/>
        <end position="2638"/>
    </location>
</feature>
<feature type="compositionally biased region" description="Basic and acidic residues" evidence="1">
    <location>
        <begin position="1384"/>
        <end position="1394"/>
    </location>
</feature>
<feature type="compositionally biased region" description="Basic and acidic residues" evidence="1">
    <location>
        <begin position="2358"/>
        <end position="2373"/>
    </location>
</feature>
<feature type="region of interest" description="Disordered" evidence="1">
    <location>
        <begin position="1"/>
        <end position="21"/>
    </location>
</feature>
<feature type="region of interest" description="Disordered" evidence="1">
    <location>
        <begin position="1223"/>
        <end position="1615"/>
    </location>
</feature>
<feature type="compositionally biased region" description="Basic and acidic residues" evidence="1">
    <location>
        <begin position="321"/>
        <end position="330"/>
    </location>
</feature>
<feature type="compositionally biased region" description="Acidic residues" evidence="1">
    <location>
        <begin position="3468"/>
        <end position="3479"/>
    </location>
</feature>
<evidence type="ECO:0000313" key="2">
    <source>
        <dbReference type="EMBL" id="CAH1420623.1"/>
    </source>
</evidence>
<feature type="compositionally biased region" description="Polar residues" evidence="1">
    <location>
        <begin position="3349"/>
        <end position="3365"/>
    </location>
</feature>
<feature type="compositionally biased region" description="Basic and acidic residues" evidence="1">
    <location>
        <begin position="1227"/>
        <end position="1239"/>
    </location>
</feature>
<feature type="compositionally biased region" description="Basic and acidic residues" evidence="1">
    <location>
        <begin position="1912"/>
        <end position="1950"/>
    </location>
</feature>
<feature type="compositionally biased region" description="Polar residues" evidence="1">
    <location>
        <begin position="416"/>
        <end position="432"/>
    </location>
</feature>
<feature type="compositionally biased region" description="Basic and acidic residues" evidence="1">
    <location>
        <begin position="1064"/>
        <end position="1077"/>
    </location>
</feature>
<feature type="compositionally biased region" description="Basic and acidic residues" evidence="1">
    <location>
        <begin position="3141"/>
        <end position="3157"/>
    </location>
</feature>
<feature type="compositionally biased region" description="Polar residues" evidence="1">
    <location>
        <begin position="1240"/>
        <end position="1249"/>
    </location>
</feature>
<feature type="compositionally biased region" description="Basic and acidic residues" evidence="1">
    <location>
        <begin position="1570"/>
        <end position="1589"/>
    </location>
</feature>
<feature type="compositionally biased region" description="Acidic residues" evidence="1">
    <location>
        <begin position="439"/>
        <end position="448"/>
    </location>
</feature>
<keyword evidence="3" id="KW-1185">Reference proteome</keyword>
<feature type="compositionally biased region" description="Polar residues" evidence="1">
    <location>
        <begin position="3167"/>
        <end position="3177"/>
    </location>
</feature>
<feature type="compositionally biased region" description="Basic and acidic residues" evidence="1">
    <location>
        <begin position="2961"/>
        <end position="2974"/>
    </location>
</feature>